<evidence type="ECO:0000313" key="4">
    <source>
        <dbReference type="RefSeq" id="XP_046587532.1"/>
    </source>
</evidence>
<feature type="compositionally biased region" description="Basic and acidic residues" evidence="1">
    <location>
        <begin position="73"/>
        <end position="128"/>
    </location>
</feature>
<feature type="region of interest" description="Disordered" evidence="1">
    <location>
        <begin position="312"/>
        <end position="359"/>
    </location>
</feature>
<feature type="region of interest" description="Disordered" evidence="1">
    <location>
        <begin position="27"/>
        <end position="292"/>
    </location>
</feature>
<evidence type="ECO:0000256" key="1">
    <source>
        <dbReference type="SAM" id="MobiDB-lite"/>
    </source>
</evidence>
<feature type="region of interest" description="Disordered" evidence="1">
    <location>
        <begin position="385"/>
        <end position="440"/>
    </location>
</feature>
<feature type="compositionally biased region" description="Basic and acidic residues" evidence="1">
    <location>
        <begin position="256"/>
        <end position="266"/>
    </location>
</feature>
<proteinExistence type="predicted"/>
<feature type="compositionally biased region" description="Basic and acidic residues" evidence="1">
    <location>
        <begin position="219"/>
        <end position="231"/>
    </location>
</feature>
<dbReference type="Proteomes" id="UP000829291">
    <property type="component" value="Chromosome 1"/>
</dbReference>
<feature type="chain" id="PRO_5047512765" evidence="2">
    <location>
        <begin position="23"/>
        <end position="440"/>
    </location>
</feature>
<keyword evidence="2" id="KW-0732">Signal</keyword>
<evidence type="ECO:0000256" key="2">
    <source>
        <dbReference type="SAM" id="SignalP"/>
    </source>
</evidence>
<feature type="compositionally biased region" description="Basic and acidic residues" evidence="1">
    <location>
        <begin position="314"/>
        <end position="332"/>
    </location>
</feature>
<organism evidence="3 4">
    <name type="scientific">Neodiprion lecontei</name>
    <name type="common">Redheaded pine sawfly</name>
    <dbReference type="NCBI Taxonomy" id="441921"/>
    <lineage>
        <taxon>Eukaryota</taxon>
        <taxon>Metazoa</taxon>
        <taxon>Ecdysozoa</taxon>
        <taxon>Arthropoda</taxon>
        <taxon>Hexapoda</taxon>
        <taxon>Insecta</taxon>
        <taxon>Pterygota</taxon>
        <taxon>Neoptera</taxon>
        <taxon>Endopterygota</taxon>
        <taxon>Hymenoptera</taxon>
        <taxon>Tenthredinoidea</taxon>
        <taxon>Diprionidae</taxon>
        <taxon>Diprioninae</taxon>
        <taxon>Neodiprion</taxon>
    </lineage>
</organism>
<reference evidence="4" key="1">
    <citation type="submission" date="2025-08" db="UniProtKB">
        <authorList>
            <consortium name="RefSeq"/>
        </authorList>
    </citation>
    <scope>IDENTIFICATION</scope>
    <source>
        <tissue evidence="4">Thorax and Abdomen</tissue>
    </source>
</reference>
<feature type="compositionally biased region" description="Polar residues" evidence="1">
    <location>
        <begin position="398"/>
        <end position="414"/>
    </location>
</feature>
<evidence type="ECO:0000313" key="3">
    <source>
        <dbReference type="Proteomes" id="UP000829291"/>
    </source>
</evidence>
<protein>
    <submittedName>
        <fullName evidence="4">Uncharacterized protein LOC107220951 isoform X2</fullName>
    </submittedName>
</protein>
<dbReference type="GeneID" id="107220951"/>
<gene>
    <name evidence="4" type="primary">LOC107220951</name>
</gene>
<sequence length="440" mass="50211">MRLWFSITTLLILVCIILESAAVKSKRDSGDASKYRHKSSNPAEDHYSINKLNHKKKIHNEERKILKKKGQHRNAEVNEKIESSEFQKEESNERNGKVYYGEKREKMSQNKVSKSKENVKYDRHADKPRSKKIKRSTKLEAPNETLDNDAGHLDGFTKNLHSNFDSASKKEKSKNKVTEKSGCGIGKSEDSELKHEFTVNSDQVPDIQPPKETASALDYNDKRGKEKEFEKQNVNSEKIKKQKHNNKSNDLCKGNIDLRRTELPKEKNHKITKPVQSNGQKIKYPNNLPENSYYLNENGLIKKKRAKKVNVKQKFSEKTSEGELECKPRTNDCKLPVLDAPIHETDKPEEYESGTCNLEDDYSTEQSKICYGKSKYNANEVAKHSVTGTKQDDAEASDSVNMEQISAKQNTVQDNSAEEENSNGEESIRENAVQEDSDAE</sequence>
<keyword evidence="3" id="KW-1185">Reference proteome</keyword>
<feature type="compositionally biased region" description="Basic and acidic residues" evidence="1">
    <location>
        <begin position="187"/>
        <end position="197"/>
    </location>
</feature>
<feature type="compositionally biased region" description="Basic and acidic residues" evidence="1">
    <location>
        <begin position="167"/>
        <end position="179"/>
    </location>
</feature>
<accession>A0ABM3FHN3</accession>
<feature type="signal peptide" evidence="2">
    <location>
        <begin position="1"/>
        <end position="22"/>
    </location>
</feature>
<feature type="compositionally biased region" description="Basic and acidic residues" evidence="1">
    <location>
        <begin position="341"/>
        <end position="350"/>
    </location>
</feature>
<name>A0ABM3FHN3_NEOLC</name>
<dbReference type="RefSeq" id="XP_046587532.1">
    <property type="nucleotide sequence ID" value="XM_046731576.1"/>
</dbReference>